<dbReference type="GO" id="GO:0000729">
    <property type="term" value="P:DNA double-strand break processing"/>
    <property type="evidence" value="ECO:0007669"/>
    <property type="project" value="TreeGrafter"/>
</dbReference>
<dbReference type="GO" id="GO:0005634">
    <property type="term" value="C:nucleus"/>
    <property type="evidence" value="ECO:0007669"/>
    <property type="project" value="TreeGrafter"/>
</dbReference>
<dbReference type="GO" id="GO:0015074">
    <property type="term" value="P:DNA integration"/>
    <property type="evidence" value="ECO:0007669"/>
    <property type="project" value="TreeGrafter"/>
</dbReference>
<proteinExistence type="predicted"/>
<accession>A0A2G9V1R4</accession>
<feature type="region of interest" description="Disordered" evidence="1">
    <location>
        <begin position="1"/>
        <end position="20"/>
    </location>
</feature>
<protein>
    <recommendedName>
        <fullName evidence="4">Tc1-like transposase DDE domain-containing protein</fullName>
    </recommendedName>
</protein>
<dbReference type="GO" id="GO:0042800">
    <property type="term" value="F:histone H3K4 methyltransferase activity"/>
    <property type="evidence" value="ECO:0007669"/>
    <property type="project" value="TreeGrafter"/>
</dbReference>
<dbReference type="PANTHER" id="PTHR46060:SF2">
    <property type="entry name" value="HISTONE-LYSINE N-METHYLTRANSFERASE SETMAR"/>
    <property type="match status" value="1"/>
</dbReference>
<keyword evidence="3" id="KW-1185">Reference proteome</keyword>
<dbReference type="InterPro" id="IPR052709">
    <property type="entry name" value="Transposase-MT_Hybrid"/>
</dbReference>
<dbReference type="GO" id="GO:0003697">
    <property type="term" value="F:single-stranded DNA binding"/>
    <property type="evidence" value="ECO:0007669"/>
    <property type="project" value="TreeGrafter"/>
</dbReference>
<dbReference type="EMBL" id="KZ345061">
    <property type="protein sequence ID" value="PIO76326.1"/>
    <property type="molecule type" value="Genomic_DNA"/>
</dbReference>
<dbReference type="GO" id="GO:0044547">
    <property type="term" value="F:DNA topoisomerase binding"/>
    <property type="evidence" value="ECO:0007669"/>
    <property type="project" value="TreeGrafter"/>
</dbReference>
<dbReference type="AlphaFoldDB" id="A0A2G9V1R4"/>
<dbReference type="GO" id="GO:0046975">
    <property type="term" value="F:histone H3K36 methyltransferase activity"/>
    <property type="evidence" value="ECO:0007669"/>
    <property type="project" value="TreeGrafter"/>
</dbReference>
<dbReference type="OrthoDB" id="9970333at2759"/>
<dbReference type="PANTHER" id="PTHR46060">
    <property type="entry name" value="MARINER MOS1 TRANSPOSASE-LIKE PROTEIN"/>
    <property type="match status" value="1"/>
</dbReference>
<dbReference type="GO" id="GO:0044774">
    <property type="term" value="P:mitotic DNA integrity checkpoint signaling"/>
    <property type="evidence" value="ECO:0007669"/>
    <property type="project" value="TreeGrafter"/>
</dbReference>
<gene>
    <name evidence="2" type="ORF">TELCIR_01613</name>
</gene>
<evidence type="ECO:0000256" key="1">
    <source>
        <dbReference type="SAM" id="MobiDB-lite"/>
    </source>
</evidence>
<evidence type="ECO:0000313" key="3">
    <source>
        <dbReference type="Proteomes" id="UP000230423"/>
    </source>
</evidence>
<dbReference type="GO" id="GO:0000793">
    <property type="term" value="C:condensed chromosome"/>
    <property type="evidence" value="ECO:0007669"/>
    <property type="project" value="TreeGrafter"/>
</dbReference>
<dbReference type="Gene3D" id="3.30.420.10">
    <property type="entry name" value="Ribonuclease H-like superfamily/Ribonuclease H"/>
    <property type="match status" value="1"/>
</dbReference>
<dbReference type="GO" id="GO:0006303">
    <property type="term" value="P:double-strand break repair via nonhomologous end joining"/>
    <property type="evidence" value="ECO:0007669"/>
    <property type="project" value="TreeGrafter"/>
</dbReference>
<reference evidence="2 3" key="1">
    <citation type="submission" date="2015-09" db="EMBL/GenBank/DDBJ databases">
        <title>Draft genome of the parasitic nematode Teladorsagia circumcincta isolate WARC Sus (inbred).</title>
        <authorList>
            <person name="Mitreva M."/>
        </authorList>
    </citation>
    <scope>NUCLEOTIDE SEQUENCE [LARGE SCALE GENOMIC DNA]</scope>
    <source>
        <strain evidence="2 3">S</strain>
    </source>
</reference>
<dbReference type="GO" id="GO:0003690">
    <property type="term" value="F:double-stranded DNA binding"/>
    <property type="evidence" value="ECO:0007669"/>
    <property type="project" value="TreeGrafter"/>
</dbReference>
<sequence>MVALPRDSDDSLEEEERGHRSQLVDNEELKLVVESDPFTTTREVAQSGFFNYILTSDEKWIFFDNAVGKRQWLSPSAVCMGEQLGTGAQTGADVLDVGQTVIAEVYAQQLTRVDQALRRQGVNPANVRLLHGNARSHVANITQQKIEELGWQVLPYAPYSPDLAPSDYHLFRSMQHFLAGKKFKNRDDVRIWVSKFFESKPKEFFDGGIHALRRKWRRVIDTDGEYILD</sequence>
<name>A0A2G9V1R4_TELCI</name>
<organism evidence="2 3">
    <name type="scientific">Teladorsagia circumcincta</name>
    <name type="common">Brown stomach worm</name>
    <name type="synonym">Ostertagia circumcincta</name>
    <dbReference type="NCBI Taxonomy" id="45464"/>
    <lineage>
        <taxon>Eukaryota</taxon>
        <taxon>Metazoa</taxon>
        <taxon>Ecdysozoa</taxon>
        <taxon>Nematoda</taxon>
        <taxon>Chromadorea</taxon>
        <taxon>Rhabditida</taxon>
        <taxon>Rhabditina</taxon>
        <taxon>Rhabditomorpha</taxon>
        <taxon>Strongyloidea</taxon>
        <taxon>Trichostrongylidae</taxon>
        <taxon>Teladorsagia</taxon>
    </lineage>
</organism>
<dbReference type="GO" id="GO:0000014">
    <property type="term" value="F:single-stranded DNA endodeoxyribonuclease activity"/>
    <property type="evidence" value="ECO:0007669"/>
    <property type="project" value="TreeGrafter"/>
</dbReference>
<dbReference type="GO" id="GO:0031297">
    <property type="term" value="P:replication fork processing"/>
    <property type="evidence" value="ECO:0007669"/>
    <property type="project" value="TreeGrafter"/>
</dbReference>
<evidence type="ECO:0008006" key="4">
    <source>
        <dbReference type="Google" id="ProtNLM"/>
    </source>
</evidence>
<dbReference type="InterPro" id="IPR036397">
    <property type="entry name" value="RNaseH_sf"/>
</dbReference>
<evidence type="ECO:0000313" key="2">
    <source>
        <dbReference type="EMBL" id="PIO76326.1"/>
    </source>
</evidence>
<dbReference type="GO" id="GO:0035861">
    <property type="term" value="C:site of double-strand break"/>
    <property type="evidence" value="ECO:0007669"/>
    <property type="project" value="TreeGrafter"/>
</dbReference>
<dbReference type="Proteomes" id="UP000230423">
    <property type="component" value="Unassembled WGS sequence"/>
</dbReference>